<dbReference type="InterPro" id="IPR002656">
    <property type="entry name" value="Acyl_transf_3_dom"/>
</dbReference>
<dbReference type="Proteomes" id="UP001152759">
    <property type="component" value="Chromosome 3"/>
</dbReference>
<keyword evidence="1" id="KW-1133">Transmembrane helix</keyword>
<gene>
    <name evidence="4" type="ORF">BEMITA_LOCUS6111</name>
</gene>
<dbReference type="AlphaFoldDB" id="A0A9P0A729"/>
<dbReference type="GO" id="GO:0016747">
    <property type="term" value="F:acyltransferase activity, transferring groups other than amino-acyl groups"/>
    <property type="evidence" value="ECO:0007669"/>
    <property type="project" value="InterPro"/>
</dbReference>
<feature type="transmembrane region" description="Helical" evidence="1">
    <location>
        <begin position="338"/>
        <end position="359"/>
    </location>
</feature>
<keyword evidence="1" id="KW-0812">Transmembrane</keyword>
<dbReference type="EMBL" id="OU963864">
    <property type="protein sequence ID" value="CAH0387053.1"/>
    <property type="molecule type" value="Genomic_DNA"/>
</dbReference>
<dbReference type="InterPro" id="IPR052728">
    <property type="entry name" value="O2_lipid_transport_reg"/>
</dbReference>
<dbReference type="SMART" id="SM00703">
    <property type="entry name" value="NRF"/>
    <property type="match status" value="1"/>
</dbReference>
<feature type="transmembrane region" description="Helical" evidence="1">
    <location>
        <begin position="628"/>
        <end position="645"/>
    </location>
</feature>
<feature type="transmembrane region" description="Helical" evidence="1">
    <location>
        <begin position="380"/>
        <end position="398"/>
    </location>
</feature>
<reference evidence="4" key="1">
    <citation type="submission" date="2021-12" db="EMBL/GenBank/DDBJ databases">
        <authorList>
            <person name="King R."/>
        </authorList>
    </citation>
    <scope>NUCLEOTIDE SEQUENCE</scope>
</reference>
<feature type="transmembrane region" description="Helical" evidence="1">
    <location>
        <begin position="224"/>
        <end position="250"/>
    </location>
</feature>
<proteinExistence type="predicted"/>
<accession>A0A9P0A729</accession>
<dbReference type="PANTHER" id="PTHR11161">
    <property type="entry name" value="O-ACYLTRANSFERASE"/>
    <property type="match status" value="1"/>
</dbReference>
<evidence type="ECO:0000256" key="2">
    <source>
        <dbReference type="SAM" id="SignalP"/>
    </source>
</evidence>
<organism evidence="4 5">
    <name type="scientific">Bemisia tabaci</name>
    <name type="common">Sweetpotato whitefly</name>
    <name type="synonym">Aleurodes tabaci</name>
    <dbReference type="NCBI Taxonomy" id="7038"/>
    <lineage>
        <taxon>Eukaryota</taxon>
        <taxon>Metazoa</taxon>
        <taxon>Ecdysozoa</taxon>
        <taxon>Arthropoda</taxon>
        <taxon>Hexapoda</taxon>
        <taxon>Insecta</taxon>
        <taxon>Pterygota</taxon>
        <taxon>Neoptera</taxon>
        <taxon>Paraneoptera</taxon>
        <taxon>Hemiptera</taxon>
        <taxon>Sternorrhyncha</taxon>
        <taxon>Aleyrodoidea</taxon>
        <taxon>Aleyrodidae</taxon>
        <taxon>Aleyrodinae</taxon>
        <taxon>Bemisia</taxon>
    </lineage>
</organism>
<name>A0A9P0A729_BEMTA</name>
<feature type="transmembrane region" description="Helical" evidence="1">
    <location>
        <begin position="553"/>
        <end position="573"/>
    </location>
</feature>
<keyword evidence="1" id="KW-0472">Membrane</keyword>
<feature type="transmembrane region" description="Helical" evidence="1">
    <location>
        <begin position="299"/>
        <end position="318"/>
    </location>
</feature>
<sequence>MTAGVLVKLPIVMTFLVVSVHAITSENILKSSLNTKNHEKWISRIFSDHIWNYTMTARNNPDCMQHFKIFRQHQANFSTWALQMLDASDLIPTGFLVGDGYRLGNFDECLQTNIPSELGFFPQYCLPSFTILQEEDTQNPAASSNDGREPIWKRLQAESRIKVPKNRFSLSFCIPSTCSPDDLQTSLQVLLYNVTKPFGYDLNVTVDDLHCTTGRDRPESAGYVIMRSFLVVATVVLIFCSVADIVLAVIQDGKYDLNNCSFTKASGVAKWLIPFSFYRNMSQLLAAPTSSDDYKILHGIKCVLLVMTIVGHRSMFIAERAALTNWSYFEKRFHEFSIFYVAMPIPDIFFSITGFLLCLSMLKQLENKTFNVWVHATNKFLRVMPAYMFVLAYFIFIFPHSGDGPLWKTTTAADLKYCRKNWWMNLLFINNYFNLGEWCLPHFYYIAADVHFFIVGSIIVFLCWRWKSLKWIILGSALILSALIPFTITYLNRYEGLVKIYADFYRNMRNHKMLTDVNMKSHNRFGGYMIGIAGAFWMRHLQAERRALSKAGAWAGVFIGVIMIAAITIARHLLHLPTTEYNVTIHALFAGLNTQILCAGVITIAVIQISTDFGALDSLFLTQNLFPPISRLSFWAFLINIPLIMNRVGSYRTHIHITHEDMVYGGEHWGDVPLAYFLSLYCHLLIDAPISYIKPIILKYLSRKQLHVDKKE</sequence>
<dbReference type="Pfam" id="PF01757">
    <property type="entry name" value="Acyl_transf_3"/>
    <property type="match status" value="1"/>
</dbReference>
<feature type="chain" id="PRO_5040409819" description="Nose resistant-to-fluoxetine protein N-terminal domain-containing protein" evidence="2">
    <location>
        <begin position="23"/>
        <end position="712"/>
    </location>
</feature>
<keyword evidence="2" id="KW-0732">Signal</keyword>
<evidence type="ECO:0000259" key="3">
    <source>
        <dbReference type="SMART" id="SM00703"/>
    </source>
</evidence>
<feature type="transmembrane region" description="Helical" evidence="1">
    <location>
        <begin position="471"/>
        <end position="491"/>
    </location>
</feature>
<evidence type="ECO:0000313" key="4">
    <source>
        <dbReference type="EMBL" id="CAH0387053.1"/>
    </source>
</evidence>
<evidence type="ECO:0000256" key="1">
    <source>
        <dbReference type="SAM" id="Phobius"/>
    </source>
</evidence>
<feature type="signal peptide" evidence="2">
    <location>
        <begin position="1"/>
        <end position="22"/>
    </location>
</feature>
<dbReference type="PANTHER" id="PTHR11161:SF0">
    <property type="entry name" value="O-ACYLTRANSFERASE LIKE PROTEIN"/>
    <property type="match status" value="1"/>
</dbReference>
<dbReference type="Pfam" id="PF20146">
    <property type="entry name" value="NRF"/>
    <property type="match status" value="1"/>
</dbReference>
<protein>
    <recommendedName>
        <fullName evidence="3">Nose resistant-to-fluoxetine protein N-terminal domain-containing protein</fullName>
    </recommendedName>
</protein>
<feature type="transmembrane region" description="Helical" evidence="1">
    <location>
        <begin position="585"/>
        <end position="607"/>
    </location>
</feature>
<dbReference type="InterPro" id="IPR006621">
    <property type="entry name" value="Nose-resist-to-fluoxetine_N"/>
</dbReference>
<feature type="transmembrane region" description="Helical" evidence="1">
    <location>
        <begin position="443"/>
        <end position="464"/>
    </location>
</feature>
<feature type="domain" description="Nose resistant-to-fluoxetine protein N-terminal" evidence="3">
    <location>
        <begin position="60"/>
        <end position="213"/>
    </location>
</feature>
<evidence type="ECO:0000313" key="5">
    <source>
        <dbReference type="Proteomes" id="UP001152759"/>
    </source>
</evidence>
<keyword evidence="5" id="KW-1185">Reference proteome</keyword>